<dbReference type="InterPro" id="IPR013424">
    <property type="entry name" value="Ice-binding_C"/>
</dbReference>
<sequence length="329" mass="32709">MNKLTTYALMAAASTATSQAALTWTGGGDAISLYQEANWQDDQGSTPGANTINGGADITADTGGLIEISSGTGTPSNFGGTFQTGSGNSLTVGGGKTLASIGRSDVTGGGAGTTLTVEGGATLSVGDVSGFENHSFTDSTVNLSSLTTSGGTLNSTNTSFTAGTAAINDATTGNVASLNVTSSFTSNGTVGVVFNSLTLDGATASLTGMSGDSNVYLTNGSTWASTFLTQGVDVFIDATSSLSLAGAGDPINSQAVQTTINLEVGAQLTLASLEEFTEQGADIFVNGVSFANDTSILSFNGTTATAVPEPTSSVMIGLVGLGFILRRRR</sequence>
<proteinExistence type="predicted"/>
<keyword evidence="1" id="KW-0732">Signal</keyword>
<dbReference type="AlphaFoldDB" id="A0A1M6QH53"/>
<feature type="chain" id="PRO_5013336896" evidence="1">
    <location>
        <begin position="21"/>
        <end position="329"/>
    </location>
</feature>
<organism evidence="3 4">
    <name type="scientific">Rubritalea squalenifaciens DSM 18772</name>
    <dbReference type="NCBI Taxonomy" id="1123071"/>
    <lineage>
        <taxon>Bacteria</taxon>
        <taxon>Pseudomonadati</taxon>
        <taxon>Verrucomicrobiota</taxon>
        <taxon>Verrucomicrobiia</taxon>
        <taxon>Verrucomicrobiales</taxon>
        <taxon>Rubritaleaceae</taxon>
        <taxon>Rubritalea</taxon>
    </lineage>
</organism>
<dbReference type="InParanoid" id="A0A1M6QH53"/>
<dbReference type="RefSeq" id="WP_143184953.1">
    <property type="nucleotide sequence ID" value="NZ_FQYR01000006.1"/>
</dbReference>
<evidence type="ECO:0000313" key="4">
    <source>
        <dbReference type="Proteomes" id="UP000184510"/>
    </source>
</evidence>
<feature type="signal peptide" evidence="1">
    <location>
        <begin position="1"/>
        <end position="20"/>
    </location>
</feature>
<feature type="domain" description="Ice-binding protein C-terminal" evidence="2">
    <location>
        <begin position="306"/>
        <end position="328"/>
    </location>
</feature>
<name>A0A1M6QH53_9BACT</name>
<accession>A0A1M6QH53</accession>
<reference evidence="3 4" key="1">
    <citation type="submission" date="2016-11" db="EMBL/GenBank/DDBJ databases">
        <authorList>
            <person name="Jaros S."/>
            <person name="Januszkiewicz K."/>
            <person name="Wedrychowicz H."/>
        </authorList>
    </citation>
    <scope>NUCLEOTIDE SEQUENCE [LARGE SCALE GENOMIC DNA]</scope>
    <source>
        <strain evidence="3 4">DSM 18772</strain>
    </source>
</reference>
<gene>
    <name evidence="3" type="ORF">SAMN02745181_3396</name>
</gene>
<dbReference type="NCBIfam" id="TIGR02595">
    <property type="entry name" value="PEP_CTERM"/>
    <property type="match status" value="1"/>
</dbReference>
<dbReference type="Pfam" id="PF07589">
    <property type="entry name" value="PEP-CTERM"/>
    <property type="match status" value="1"/>
</dbReference>
<dbReference type="EMBL" id="FQYR01000006">
    <property type="protein sequence ID" value="SHK19495.1"/>
    <property type="molecule type" value="Genomic_DNA"/>
</dbReference>
<dbReference type="Proteomes" id="UP000184510">
    <property type="component" value="Unassembled WGS sequence"/>
</dbReference>
<dbReference type="OrthoDB" id="206446at2"/>
<protein>
    <submittedName>
        <fullName evidence="3">PEP-CTERM protein-sorting domain-containing protein</fullName>
    </submittedName>
</protein>
<keyword evidence="4" id="KW-1185">Reference proteome</keyword>
<evidence type="ECO:0000313" key="3">
    <source>
        <dbReference type="EMBL" id="SHK19495.1"/>
    </source>
</evidence>
<evidence type="ECO:0000256" key="1">
    <source>
        <dbReference type="SAM" id="SignalP"/>
    </source>
</evidence>
<evidence type="ECO:0000259" key="2">
    <source>
        <dbReference type="Pfam" id="PF07589"/>
    </source>
</evidence>